<feature type="compositionally biased region" description="Basic and acidic residues" evidence="1">
    <location>
        <begin position="137"/>
        <end position="150"/>
    </location>
</feature>
<name>A0A0C2IHG0_THEKT</name>
<proteinExistence type="predicted"/>
<evidence type="ECO:0000256" key="1">
    <source>
        <dbReference type="SAM" id="MobiDB-lite"/>
    </source>
</evidence>
<keyword evidence="4" id="KW-1185">Reference proteome</keyword>
<evidence type="ECO:0000259" key="2">
    <source>
        <dbReference type="Pfam" id="PF13873"/>
    </source>
</evidence>
<accession>A0A0C2IHG0</accession>
<gene>
    <name evidence="3" type="ORF">RF11_06640</name>
</gene>
<dbReference type="OrthoDB" id="3066195at2759"/>
<dbReference type="InterPro" id="IPR028002">
    <property type="entry name" value="Myb_DNA-bind_5"/>
</dbReference>
<dbReference type="Pfam" id="PF13873">
    <property type="entry name" value="Myb_DNA-bind_5"/>
    <property type="match status" value="1"/>
</dbReference>
<comment type="caution">
    <text evidence="3">The sequence shown here is derived from an EMBL/GenBank/DDBJ whole genome shotgun (WGS) entry which is preliminary data.</text>
</comment>
<sequence>MIPKKQRGMNFTENEKAILIELIERTKGRMYDSFNRNKNIKKDEWNEIYREFIRRMGGRTERTLSQIKVFWKNYSAKCKKTDTKRRTFSCDTSLMYTDTRENIVENQFNRLNIGPPIPHYSHAIPRPNSRRSHPPLIHREPREMEPRQLPPRIEDPERFLGLLNELLVLTQRLSDIVHRFNHLY</sequence>
<dbReference type="AlphaFoldDB" id="A0A0C2IHG0"/>
<reference evidence="3 4" key="1">
    <citation type="journal article" date="2014" name="Genome Biol. Evol.">
        <title>The genome of the myxosporean Thelohanellus kitauei shows adaptations to nutrient acquisition within its fish host.</title>
        <authorList>
            <person name="Yang Y."/>
            <person name="Xiong J."/>
            <person name="Zhou Z."/>
            <person name="Huo F."/>
            <person name="Miao W."/>
            <person name="Ran C."/>
            <person name="Liu Y."/>
            <person name="Zhang J."/>
            <person name="Feng J."/>
            <person name="Wang M."/>
            <person name="Wang M."/>
            <person name="Wang L."/>
            <person name="Yao B."/>
        </authorList>
    </citation>
    <scope>NUCLEOTIDE SEQUENCE [LARGE SCALE GENOMIC DNA]</scope>
    <source>
        <strain evidence="3">Wuqing</strain>
    </source>
</reference>
<feature type="region of interest" description="Disordered" evidence="1">
    <location>
        <begin position="121"/>
        <end position="150"/>
    </location>
</feature>
<evidence type="ECO:0000313" key="3">
    <source>
        <dbReference type="EMBL" id="KII64749.1"/>
    </source>
</evidence>
<dbReference type="EMBL" id="JWZT01004114">
    <property type="protein sequence ID" value="KII64749.1"/>
    <property type="molecule type" value="Genomic_DNA"/>
</dbReference>
<protein>
    <recommendedName>
        <fullName evidence="2">Myb/SANT-like DNA-binding domain-containing protein</fullName>
    </recommendedName>
</protein>
<feature type="domain" description="Myb/SANT-like DNA-binding" evidence="2">
    <location>
        <begin position="7"/>
        <end position="80"/>
    </location>
</feature>
<dbReference type="Proteomes" id="UP000031668">
    <property type="component" value="Unassembled WGS sequence"/>
</dbReference>
<organism evidence="3 4">
    <name type="scientific">Thelohanellus kitauei</name>
    <name type="common">Myxosporean</name>
    <dbReference type="NCBI Taxonomy" id="669202"/>
    <lineage>
        <taxon>Eukaryota</taxon>
        <taxon>Metazoa</taxon>
        <taxon>Cnidaria</taxon>
        <taxon>Myxozoa</taxon>
        <taxon>Myxosporea</taxon>
        <taxon>Bivalvulida</taxon>
        <taxon>Platysporina</taxon>
        <taxon>Myxobolidae</taxon>
        <taxon>Thelohanellus</taxon>
    </lineage>
</organism>
<evidence type="ECO:0000313" key="4">
    <source>
        <dbReference type="Proteomes" id="UP000031668"/>
    </source>
</evidence>